<dbReference type="EMBL" id="JAHXPT010000004">
    <property type="protein sequence ID" value="MBW6409911.1"/>
    <property type="molecule type" value="Genomic_DNA"/>
</dbReference>
<feature type="transmembrane region" description="Helical" evidence="8">
    <location>
        <begin position="176"/>
        <end position="199"/>
    </location>
</feature>
<comment type="similarity">
    <text evidence="2">Belongs to the autoinducer-2 exporter (AI-2E) (TC 2.A.86) family.</text>
</comment>
<keyword evidence="3" id="KW-0813">Transport</keyword>
<evidence type="ECO:0000256" key="8">
    <source>
        <dbReference type="SAM" id="Phobius"/>
    </source>
</evidence>
<evidence type="ECO:0000313" key="9">
    <source>
        <dbReference type="EMBL" id="MBW6409911.1"/>
    </source>
</evidence>
<dbReference type="PANTHER" id="PTHR21716:SF53">
    <property type="entry name" value="PERMEASE PERM-RELATED"/>
    <property type="match status" value="1"/>
</dbReference>
<feature type="transmembrane region" description="Helical" evidence="8">
    <location>
        <begin position="12"/>
        <end position="37"/>
    </location>
</feature>
<name>A0ABS7AMM4_9CLOT</name>
<dbReference type="PANTHER" id="PTHR21716">
    <property type="entry name" value="TRANSMEMBRANE PROTEIN"/>
    <property type="match status" value="1"/>
</dbReference>
<protein>
    <submittedName>
        <fullName evidence="9">AI-2E family transporter</fullName>
    </submittedName>
</protein>
<keyword evidence="10" id="KW-1185">Reference proteome</keyword>
<feature type="transmembrane region" description="Helical" evidence="8">
    <location>
        <begin position="349"/>
        <end position="366"/>
    </location>
</feature>
<feature type="transmembrane region" description="Helical" evidence="8">
    <location>
        <begin position="88"/>
        <end position="109"/>
    </location>
</feature>
<feature type="transmembrane region" description="Helical" evidence="8">
    <location>
        <begin position="284"/>
        <end position="312"/>
    </location>
</feature>
<dbReference type="InterPro" id="IPR002549">
    <property type="entry name" value="AI-2E-like"/>
</dbReference>
<evidence type="ECO:0000256" key="6">
    <source>
        <dbReference type="ARBA" id="ARBA00022989"/>
    </source>
</evidence>
<keyword evidence="5 8" id="KW-0812">Transmembrane</keyword>
<evidence type="ECO:0000256" key="2">
    <source>
        <dbReference type="ARBA" id="ARBA00009773"/>
    </source>
</evidence>
<feature type="transmembrane region" description="Helical" evidence="8">
    <location>
        <begin position="248"/>
        <end position="278"/>
    </location>
</feature>
<evidence type="ECO:0000256" key="4">
    <source>
        <dbReference type="ARBA" id="ARBA00022475"/>
    </source>
</evidence>
<proteinExistence type="inferred from homology"/>
<reference evidence="9 10" key="1">
    <citation type="submission" date="2021-07" db="EMBL/GenBank/DDBJ databases">
        <title>Clostridium weizhouense sp. nov., an anaerobic bacterium isolated from activated sludge of Petroleum wastewater.</title>
        <authorList>
            <person name="Li Q."/>
        </authorList>
    </citation>
    <scope>NUCLEOTIDE SEQUENCE [LARGE SCALE GENOMIC DNA]</scope>
    <source>
        <strain evidence="9 10">YB-6</strain>
    </source>
</reference>
<feature type="transmembrane region" description="Helical" evidence="8">
    <location>
        <begin position="43"/>
        <end position="67"/>
    </location>
</feature>
<dbReference type="Proteomes" id="UP001519921">
    <property type="component" value="Unassembled WGS sequence"/>
</dbReference>
<keyword evidence="4" id="KW-1003">Cell membrane</keyword>
<sequence length="387" mass="43222">MKINWNEKYNTIAVYSFIVISAIIVFYLSISQLGILLDKISDTIIILQPFIIGFSISYILNFILRFYEERLNIFNTFRKFSSKTKRGIGILITYITAILLVYLFIQFVLPQLVGSIVGLINDVPLYINNSTKFINKLLLDLNISQEYLSLINENFNDFINYTIKVATNLLPVLGSAVTAIASSIWNIVLGTVISIYLLIDKEKFCGLSKKITYALFPKNAAEKVIEITHRSNDTFGKFLIGKVVDSSIIGVLTFIILTIVNMPYTILISVIIGITNIIPFFGPFIGAIPSVIIILFVSPIKALWLLIIILIIQQIDGNIIGPKILGDSIGISAFWILFSILVAGKFLGLIGMIIGVPLFAVIYSIIKEVVEGKLKKKGLKIKTTDYM</sequence>
<evidence type="ECO:0000256" key="5">
    <source>
        <dbReference type="ARBA" id="ARBA00022692"/>
    </source>
</evidence>
<keyword evidence="7 8" id="KW-0472">Membrane</keyword>
<evidence type="ECO:0000256" key="3">
    <source>
        <dbReference type="ARBA" id="ARBA00022448"/>
    </source>
</evidence>
<dbReference type="Pfam" id="PF01594">
    <property type="entry name" value="AI-2E_transport"/>
    <property type="match status" value="1"/>
</dbReference>
<comment type="subcellular location">
    <subcellularLocation>
        <location evidence="1">Cell membrane</location>
        <topology evidence="1">Multi-pass membrane protein</topology>
    </subcellularLocation>
</comment>
<evidence type="ECO:0000256" key="7">
    <source>
        <dbReference type="ARBA" id="ARBA00023136"/>
    </source>
</evidence>
<accession>A0ABS7AMM4</accession>
<gene>
    <name evidence="9" type="ORF">KYD98_07380</name>
</gene>
<keyword evidence="6 8" id="KW-1133">Transmembrane helix</keyword>
<evidence type="ECO:0000256" key="1">
    <source>
        <dbReference type="ARBA" id="ARBA00004651"/>
    </source>
</evidence>
<organism evidence="9 10">
    <name type="scientific">Clostridium weizhouense</name>
    <dbReference type="NCBI Taxonomy" id="2859781"/>
    <lineage>
        <taxon>Bacteria</taxon>
        <taxon>Bacillati</taxon>
        <taxon>Bacillota</taxon>
        <taxon>Clostridia</taxon>
        <taxon>Eubacteriales</taxon>
        <taxon>Clostridiaceae</taxon>
        <taxon>Clostridium</taxon>
    </lineage>
</organism>
<dbReference type="RefSeq" id="WP_219778967.1">
    <property type="nucleotide sequence ID" value="NZ_JAHXPT010000004.1"/>
</dbReference>
<comment type="caution">
    <text evidence="9">The sequence shown here is derived from an EMBL/GenBank/DDBJ whole genome shotgun (WGS) entry which is preliminary data.</text>
</comment>
<evidence type="ECO:0000313" key="10">
    <source>
        <dbReference type="Proteomes" id="UP001519921"/>
    </source>
</evidence>